<proteinExistence type="predicted"/>
<evidence type="ECO:0000313" key="3">
    <source>
        <dbReference type="Proteomes" id="UP001159363"/>
    </source>
</evidence>
<organism evidence="2 3">
    <name type="scientific">Dryococelus australis</name>
    <dbReference type="NCBI Taxonomy" id="614101"/>
    <lineage>
        <taxon>Eukaryota</taxon>
        <taxon>Metazoa</taxon>
        <taxon>Ecdysozoa</taxon>
        <taxon>Arthropoda</taxon>
        <taxon>Hexapoda</taxon>
        <taxon>Insecta</taxon>
        <taxon>Pterygota</taxon>
        <taxon>Neoptera</taxon>
        <taxon>Polyneoptera</taxon>
        <taxon>Phasmatodea</taxon>
        <taxon>Verophasmatodea</taxon>
        <taxon>Anareolatae</taxon>
        <taxon>Phasmatidae</taxon>
        <taxon>Eurycanthinae</taxon>
        <taxon>Dryococelus</taxon>
    </lineage>
</organism>
<name>A0ABQ9HRM5_9NEOP</name>
<reference evidence="2 3" key="1">
    <citation type="submission" date="2023-02" db="EMBL/GenBank/DDBJ databases">
        <title>LHISI_Scaffold_Assembly.</title>
        <authorList>
            <person name="Stuart O.P."/>
            <person name="Cleave R."/>
            <person name="Magrath M.J.L."/>
            <person name="Mikheyev A.S."/>
        </authorList>
    </citation>
    <scope>NUCLEOTIDE SEQUENCE [LARGE SCALE GENOMIC DNA]</scope>
    <source>
        <strain evidence="2">Daus_M_001</strain>
        <tissue evidence="2">Leg muscle</tissue>
    </source>
</reference>
<feature type="region of interest" description="Disordered" evidence="1">
    <location>
        <begin position="46"/>
        <end position="68"/>
    </location>
</feature>
<keyword evidence="3" id="KW-1185">Reference proteome</keyword>
<accession>A0ABQ9HRM5</accession>
<dbReference type="Proteomes" id="UP001159363">
    <property type="component" value="Chromosome X"/>
</dbReference>
<comment type="caution">
    <text evidence="2">The sequence shown here is derived from an EMBL/GenBank/DDBJ whole genome shotgun (WGS) entry which is preliminary data.</text>
</comment>
<evidence type="ECO:0000256" key="1">
    <source>
        <dbReference type="SAM" id="MobiDB-lite"/>
    </source>
</evidence>
<gene>
    <name evidence="2" type="ORF">PR048_012992</name>
</gene>
<sequence>MLGGDGLQLDTYSYDSIDKHVVHEPVIKRETDQSRKPSIVREGDEDEFTGFDNLSGVQSVNGSNTTHGEMYHSENTLFNIMALLCVGKSMPHS</sequence>
<protein>
    <submittedName>
        <fullName evidence="2">Uncharacterized protein</fullName>
    </submittedName>
</protein>
<evidence type="ECO:0000313" key="2">
    <source>
        <dbReference type="EMBL" id="KAJ8886780.1"/>
    </source>
</evidence>
<feature type="compositionally biased region" description="Polar residues" evidence="1">
    <location>
        <begin position="55"/>
        <end position="68"/>
    </location>
</feature>
<dbReference type="EMBL" id="JARBHB010000004">
    <property type="protein sequence ID" value="KAJ8886780.1"/>
    <property type="molecule type" value="Genomic_DNA"/>
</dbReference>